<comment type="caution">
    <text evidence="1">The sequence shown here is derived from an EMBL/GenBank/DDBJ whole genome shotgun (WGS) entry which is preliminary data.</text>
</comment>
<evidence type="ECO:0000313" key="2">
    <source>
        <dbReference type="Proteomes" id="UP001310386"/>
    </source>
</evidence>
<dbReference type="Proteomes" id="UP001310386">
    <property type="component" value="Unassembled WGS sequence"/>
</dbReference>
<sequence length="209" mass="24285">MTLIQAEGTFVKDNSLEYRIEAQLKIKGNSPPQNILLIMLNPGDSKLQNDTAWNLTKNNQKKTDKINLDKTMNKVVYLLKKADSNFNGSVHILNLFNLRHTKAQEAIQEYVTQKKDKSESPFLETDFSIVNLTDYDFTWVAWSLEANSYLNNRKKDVLCHLRKQGEGRIIGKFESCFHARHLRPRLKKHQDEYESYIVPELCNALALRK</sequence>
<dbReference type="InterPro" id="IPR012441">
    <property type="entry name" value="DUF1643"/>
</dbReference>
<reference evidence="1" key="1">
    <citation type="submission" date="2023-12" db="EMBL/GenBank/DDBJ databases">
        <title>Fervidustalea candida gen. nov., sp. nov., a novel member of the family Paenibacillaceae isolated from a geothermal area.</title>
        <authorList>
            <person name="Li W.-J."/>
            <person name="Jiao J.-Y."/>
            <person name="Chen Y."/>
        </authorList>
    </citation>
    <scope>NUCLEOTIDE SEQUENCE</scope>
    <source>
        <strain evidence="1">SYSU GA230002</strain>
    </source>
</reference>
<organism evidence="1 2">
    <name type="scientific">Ferviditalea candida</name>
    <dbReference type="NCBI Taxonomy" id="3108399"/>
    <lineage>
        <taxon>Bacteria</taxon>
        <taxon>Bacillati</taxon>
        <taxon>Bacillota</taxon>
        <taxon>Bacilli</taxon>
        <taxon>Bacillales</taxon>
        <taxon>Paenibacillaceae</taxon>
        <taxon>Ferviditalea</taxon>
    </lineage>
</organism>
<dbReference type="Pfam" id="PF07799">
    <property type="entry name" value="DUF1643"/>
    <property type="match status" value="1"/>
</dbReference>
<evidence type="ECO:0000313" key="1">
    <source>
        <dbReference type="EMBL" id="MEB3102050.1"/>
    </source>
</evidence>
<protein>
    <submittedName>
        <fullName evidence="1">DUF1643 domain-containing protein</fullName>
    </submittedName>
</protein>
<dbReference type="EMBL" id="JAYJLD010000013">
    <property type="protein sequence ID" value="MEB3102050.1"/>
    <property type="molecule type" value="Genomic_DNA"/>
</dbReference>
<proteinExistence type="predicted"/>
<dbReference type="RefSeq" id="WP_371754171.1">
    <property type="nucleotide sequence ID" value="NZ_JAYJLD010000013.1"/>
</dbReference>
<keyword evidence="2" id="KW-1185">Reference proteome</keyword>
<gene>
    <name evidence="1" type="ORF">VF724_10275</name>
</gene>
<name>A0ABU5ZHT3_9BACL</name>
<accession>A0ABU5ZHT3</accession>